<evidence type="ECO:0000256" key="1">
    <source>
        <dbReference type="SAM" id="MobiDB-lite"/>
    </source>
</evidence>
<evidence type="ECO:0008006" key="5">
    <source>
        <dbReference type="Google" id="ProtNLM"/>
    </source>
</evidence>
<keyword evidence="2" id="KW-1133">Transmembrane helix</keyword>
<keyword evidence="2" id="KW-0812">Transmembrane</keyword>
<protein>
    <recommendedName>
        <fullName evidence="5">DUF2637 domain-containing protein</fullName>
    </recommendedName>
</protein>
<dbReference type="Proteomes" id="UP000546324">
    <property type="component" value="Unassembled WGS sequence"/>
</dbReference>
<feature type="region of interest" description="Disordered" evidence="1">
    <location>
        <begin position="236"/>
        <end position="319"/>
    </location>
</feature>
<sequence length="387" mass="43080">MTMLDDTRASLGTAETFTAPRSTSPVNTRTEATGKRSPQDTGVFTGDAGPVGSVNGPMNSAQIRSAERALAVGTWLIVFGAMLYSVLTVTPLMARHTADRWDWTAPILPLVVDAAVVIVVRLDSVLARLGHHGGRWPTVLRWMTGAMTLSLNVADSALEKDKVGVAVHAVAPLLLIVTAETGLAYRRAITAALTAEQARQRAALAARERAAAERAEAERQQAREEREYQARLIREQREHEAAMARQETERRERLEREERERTRAAERERQAARERAAQERERAERERQQAEMEAERREREREHARREAERQRAERAERERRALLAAGPVSDKLPEAEARQVVTAAFEAGLSVRNAAERCGWSVGWVSGRYQELRAVHDGQPGAVPTT</sequence>
<feature type="region of interest" description="Disordered" evidence="1">
    <location>
        <begin position="1"/>
        <end position="51"/>
    </location>
</feature>
<dbReference type="RefSeq" id="WP_221493250.1">
    <property type="nucleotide sequence ID" value="NZ_JACHMQ010000001.1"/>
</dbReference>
<reference evidence="3 4" key="1">
    <citation type="submission" date="2020-08" db="EMBL/GenBank/DDBJ databases">
        <title>Sequencing the genomes of 1000 actinobacteria strains.</title>
        <authorList>
            <person name="Klenk H.-P."/>
        </authorList>
    </citation>
    <scope>NUCLEOTIDE SEQUENCE [LARGE SCALE GENOMIC DNA]</scope>
    <source>
        <strain evidence="3 4">DSM 43675</strain>
    </source>
</reference>
<name>A0A7X0L0B4_9ACTN</name>
<keyword evidence="2" id="KW-0472">Membrane</keyword>
<evidence type="ECO:0000313" key="3">
    <source>
        <dbReference type="EMBL" id="MBB6397396.1"/>
    </source>
</evidence>
<accession>A0A7X0L0B4</accession>
<evidence type="ECO:0000313" key="4">
    <source>
        <dbReference type="Proteomes" id="UP000546324"/>
    </source>
</evidence>
<comment type="caution">
    <text evidence="3">The sequence shown here is derived from an EMBL/GenBank/DDBJ whole genome shotgun (WGS) entry which is preliminary data.</text>
</comment>
<feature type="transmembrane region" description="Helical" evidence="2">
    <location>
        <begin position="69"/>
        <end position="87"/>
    </location>
</feature>
<evidence type="ECO:0000256" key="2">
    <source>
        <dbReference type="SAM" id="Phobius"/>
    </source>
</evidence>
<proteinExistence type="predicted"/>
<gene>
    <name evidence="3" type="ORF">BKA00_004310</name>
</gene>
<feature type="compositionally biased region" description="Polar residues" evidence="1">
    <location>
        <begin position="13"/>
        <end position="31"/>
    </location>
</feature>
<organism evidence="3 4">
    <name type="scientific">Actinomadura coerulea</name>
    <dbReference type="NCBI Taxonomy" id="46159"/>
    <lineage>
        <taxon>Bacteria</taxon>
        <taxon>Bacillati</taxon>
        <taxon>Actinomycetota</taxon>
        <taxon>Actinomycetes</taxon>
        <taxon>Streptosporangiales</taxon>
        <taxon>Thermomonosporaceae</taxon>
        <taxon>Actinomadura</taxon>
    </lineage>
</organism>
<dbReference type="EMBL" id="JACHMQ010000001">
    <property type="protein sequence ID" value="MBB6397396.1"/>
    <property type="molecule type" value="Genomic_DNA"/>
</dbReference>
<keyword evidence="4" id="KW-1185">Reference proteome</keyword>
<dbReference type="AlphaFoldDB" id="A0A7X0L0B4"/>